<reference evidence="13 14" key="1">
    <citation type="submission" date="2012-10" db="EMBL/GenBank/DDBJ databases">
        <title>Genome sequencing and analysis of entomopathogenic fungi Beauveria bassiana D1-5.</title>
        <authorList>
            <person name="Li Q."/>
            <person name="Wang L."/>
            <person name="Zhang Z."/>
            <person name="Wang Q."/>
            <person name="Ren J."/>
            <person name="Wang M."/>
            <person name="Xu W."/>
            <person name="Wang J."/>
            <person name="Lu Y."/>
            <person name="Du Q."/>
            <person name="Sun Z."/>
        </authorList>
    </citation>
    <scope>NUCLEOTIDE SEQUENCE [LARGE SCALE GENOMIC DNA]</scope>
    <source>
        <strain evidence="13 14">D1-5</strain>
    </source>
</reference>
<evidence type="ECO:0000256" key="5">
    <source>
        <dbReference type="ARBA" id="ARBA00022793"/>
    </source>
</evidence>
<evidence type="ECO:0000256" key="6">
    <source>
        <dbReference type="ARBA" id="ARBA00023098"/>
    </source>
</evidence>
<sequence length="341" mass="38731">MSVISWIYATVFEWLHAIVDAVTCWKRLNPNRQVGWKSWNRKTGKLEREQQPLTKKLKLLLLFNPITEWLDTTHAMRLHIHRRTERSGVQESSPKSRKQIRSFVESYGIKMEDFDPSDISEYSSFEAFFTRKHKPGSRPIFEKDDMSAAVVVADSRVVAFPSVAASKRLWIKGSDFSVTELVMDTQLGAAFEDGAIASFRLSPQDYHRYHSPVSGRVKLFRSVPGDYYQVDPVALRSDVNILTQNRRSYVVIETVEFGDVLFVAIGATDVGSVQFRETWKEKGSRIQKGEEIGVFQYGGSSIIVGFQNGRIQFDDDLLELSQAQIQVSVEVGMSLGHAVKL</sequence>
<evidence type="ECO:0000256" key="8">
    <source>
        <dbReference type="ARBA" id="ARBA00023239"/>
    </source>
</evidence>
<keyword evidence="6" id="KW-0443">Lipid metabolism</keyword>
<dbReference type="GO" id="GO:0004609">
    <property type="term" value="F:phosphatidylserine decarboxylase activity"/>
    <property type="evidence" value="ECO:0007669"/>
    <property type="project" value="UniProtKB-EC"/>
</dbReference>
<accession>A0A0A2VAL1</accession>
<evidence type="ECO:0000256" key="12">
    <source>
        <dbReference type="SAM" id="SignalP"/>
    </source>
</evidence>
<evidence type="ECO:0000313" key="13">
    <source>
        <dbReference type="EMBL" id="KGQ03377.1"/>
    </source>
</evidence>
<dbReference type="NCBIfam" id="TIGR00163">
    <property type="entry name" value="PS_decarb"/>
    <property type="match status" value="1"/>
</dbReference>
<dbReference type="EMBL" id="ANFO01001230">
    <property type="protein sequence ID" value="KGQ03377.1"/>
    <property type="molecule type" value="Genomic_DNA"/>
</dbReference>
<dbReference type="GO" id="GO:0006646">
    <property type="term" value="P:phosphatidylethanolamine biosynthetic process"/>
    <property type="evidence" value="ECO:0007669"/>
    <property type="project" value="UniProtKB-UniPathway"/>
</dbReference>
<evidence type="ECO:0000256" key="1">
    <source>
        <dbReference type="ARBA" id="ARBA00001928"/>
    </source>
</evidence>
<feature type="chain" id="PRO_5001995072" description="phosphatidylserine decarboxylase" evidence="12">
    <location>
        <begin position="22"/>
        <end position="341"/>
    </location>
</feature>
<comment type="pathway">
    <text evidence="11">Phospholipid metabolism; phosphatidylethanolamine biosynthesis.</text>
</comment>
<evidence type="ECO:0000256" key="9">
    <source>
        <dbReference type="ARBA" id="ARBA00023264"/>
    </source>
</evidence>
<gene>
    <name evidence="13" type="ORF">BBAD15_g11403</name>
</gene>
<evidence type="ECO:0000313" key="14">
    <source>
        <dbReference type="Proteomes" id="UP000030106"/>
    </source>
</evidence>
<dbReference type="InterPro" id="IPR003817">
    <property type="entry name" value="PS_Dcarbxylase"/>
</dbReference>
<dbReference type="HOGENOM" id="CLU_029061_2_0_1"/>
<dbReference type="STRING" id="1245745.A0A0A2VAL1"/>
<dbReference type="PANTHER" id="PTHR10067:SF11">
    <property type="entry name" value="PHOSPHATIDYLSERINE DECARBOXYLASE"/>
    <property type="match status" value="1"/>
</dbReference>
<proteinExistence type="predicted"/>
<dbReference type="eggNOG" id="KOG2419">
    <property type="taxonomic scope" value="Eukaryota"/>
</dbReference>
<keyword evidence="7" id="KW-0594">Phospholipid biosynthesis</keyword>
<evidence type="ECO:0000256" key="3">
    <source>
        <dbReference type="ARBA" id="ARBA00012243"/>
    </source>
</evidence>
<protein>
    <recommendedName>
        <fullName evidence="3">phosphatidylserine decarboxylase</fullName>
        <ecNumber evidence="3">4.1.1.65</ecNumber>
    </recommendedName>
</protein>
<evidence type="ECO:0000256" key="4">
    <source>
        <dbReference type="ARBA" id="ARBA00022516"/>
    </source>
</evidence>
<evidence type="ECO:0000256" key="10">
    <source>
        <dbReference type="ARBA" id="ARBA00023317"/>
    </source>
</evidence>
<keyword evidence="4" id="KW-0444">Lipid biosynthesis</keyword>
<dbReference type="PANTHER" id="PTHR10067">
    <property type="entry name" value="PHOSPHATIDYLSERINE DECARBOXYLASE"/>
    <property type="match status" value="1"/>
</dbReference>
<evidence type="ECO:0000256" key="7">
    <source>
        <dbReference type="ARBA" id="ARBA00023209"/>
    </source>
</evidence>
<feature type="signal peptide" evidence="12">
    <location>
        <begin position="1"/>
        <end position="21"/>
    </location>
</feature>
<dbReference type="AlphaFoldDB" id="A0A0A2VAL1"/>
<evidence type="ECO:0000256" key="2">
    <source>
        <dbReference type="ARBA" id="ARBA00005189"/>
    </source>
</evidence>
<comment type="caution">
    <text evidence="13">The sequence shown here is derived from an EMBL/GenBank/DDBJ whole genome shotgun (WGS) entry which is preliminary data.</text>
</comment>
<dbReference type="EC" id="4.1.1.65" evidence="3"/>
<organism evidence="13 14">
    <name type="scientific">Beauveria bassiana D1-5</name>
    <dbReference type="NCBI Taxonomy" id="1245745"/>
    <lineage>
        <taxon>Eukaryota</taxon>
        <taxon>Fungi</taxon>
        <taxon>Dikarya</taxon>
        <taxon>Ascomycota</taxon>
        <taxon>Pezizomycotina</taxon>
        <taxon>Sordariomycetes</taxon>
        <taxon>Hypocreomycetidae</taxon>
        <taxon>Hypocreales</taxon>
        <taxon>Cordycipitaceae</taxon>
        <taxon>Beauveria</taxon>
    </lineage>
</organism>
<dbReference type="OrthoDB" id="5973539at2759"/>
<keyword evidence="10" id="KW-0670">Pyruvate</keyword>
<keyword evidence="8" id="KW-0456">Lyase</keyword>
<name>A0A0A2VAL1_BEABA</name>
<dbReference type="InterPro" id="IPR033177">
    <property type="entry name" value="PSD-B"/>
</dbReference>
<keyword evidence="5" id="KW-0210">Decarboxylase</keyword>
<comment type="pathway">
    <text evidence="2">Lipid metabolism.</text>
</comment>
<keyword evidence="12" id="KW-0732">Signal</keyword>
<dbReference type="Pfam" id="PF02666">
    <property type="entry name" value="PS_Dcarbxylase"/>
    <property type="match status" value="1"/>
</dbReference>
<dbReference type="UniPathway" id="UPA00558"/>
<evidence type="ECO:0000256" key="11">
    <source>
        <dbReference type="ARBA" id="ARBA00024326"/>
    </source>
</evidence>
<dbReference type="Proteomes" id="UP000030106">
    <property type="component" value="Unassembled WGS sequence"/>
</dbReference>
<keyword evidence="9" id="KW-1208">Phospholipid metabolism</keyword>
<comment type="cofactor">
    <cofactor evidence="1">
        <name>pyruvate</name>
        <dbReference type="ChEBI" id="CHEBI:15361"/>
    </cofactor>
</comment>